<keyword evidence="3" id="KW-1185">Reference proteome</keyword>
<dbReference type="STRING" id="666685.R2APBS1_1258"/>
<sequence length="120" mass="13048" precursor="true">MKRLLMAMTLLISTAAIAQAVHRNATPKELAAIKEGMATMLKDADSAKFRNVFVDDKTGMACGMVNAKNGMGGYTGFTYFMATVWPMPKGSPPNIGVLGIDADDETSWQQQCEEKRLTAR</sequence>
<dbReference type="KEGG" id="rhd:R2APBS1_1258"/>
<accession>M4NKX3</accession>
<dbReference type="OrthoDB" id="9157170at2"/>
<evidence type="ECO:0000313" key="2">
    <source>
        <dbReference type="EMBL" id="AGG88411.1"/>
    </source>
</evidence>
<dbReference type="EMBL" id="CP003470">
    <property type="protein sequence ID" value="AGG88411.1"/>
    <property type="molecule type" value="Genomic_DNA"/>
</dbReference>
<organism evidence="2 3">
    <name type="scientific">Rhodanobacter denitrificans</name>
    <dbReference type="NCBI Taxonomy" id="666685"/>
    <lineage>
        <taxon>Bacteria</taxon>
        <taxon>Pseudomonadati</taxon>
        <taxon>Pseudomonadota</taxon>
        <taxon>Gammaproteobacteria</taxon>
        <taxon>Lysobacterales</taxon>
        <taxon>Rhodanobacteraceae</taxon>
        <taxon>Rhodanobacter</taxon>
    </lineage>
</organism>
<reference evidence="2 3" key="1">
    <citation type="submission" date="2012-04" db="EMBL/GenBank/DDBJ databases">
        <title>Complete genome of Rhodanobacter sp. 2APBS1.</title>
        <authorList>
            <consortium name="US DOE Joint Genome Institute"/>
            <person name="Huntemann M."/>
            <person name="Wei C.-L."/>
            <person name="Han J."/>
            <person name="Detter J.C."/>
            <person name="Han C."/>
            <person name="Tapia R."/>
            <person name="Munk A.C.C."/>
            <person name="Chen A."/>
            <person name="Krypides N."/>
            <person name="Mavromatis K."/>
            <person name="Markowitz V."/>
            <person name="Szeto E."/>
            <person name="Ivanova N."/>
            <person name="Mikhailova N."/>
            <person name="Ovchinnikova G."/>
            <person name="Pagani I."/>
            <person name="Pati A."/>
            <person name="Goodwin L."/>
            <person name="Peters L."/>
            <person name="Pitluck S."/>
            <person name="Woyke T."/>
            <person name="Prakash O."/>
            <person name="Elkins J."/>
            <person name="Brown S."/>
            <person name="Palumbo A."/>
            <person name="Hemme C."/>
            <person name="Zhou J."/>
            <person name="Watson D."/>
            <person name="Jardine P."/>
            <person name="Kostka J."/>
            <person name="Green S."/>
        </authorList>
    </citation>
    <scope>NUCLEOTIDE SEQUENCE [LARGE SCALE GENOMIC DNA]</scope>
    <source>
        <strain evidence="2 3">2APBS1</strain>
    </source>
</reference>
<evidence type="ECO:0000313" key="3">
    <source>
        <dbReference type="Proteomes" id="UP000011859"/>
    </source>
</evidence>
<name>M4NKX3_9GAMM</name>
<feature type="signal peptide" evidence="1">
    <location>
        <begin position="1"/>
        <end position="18"/>
    </location>
</feature>
<keyword evidence="1" id="KW-0732">Signal</keyword>
<feature type="chain" id="PRO_5004056378" evidence="1">
    <location>
        <begin position="19"/>
        <end position="120"/>
    </location>
</feature>
<gene>
    <name evidence="2" type="ORF">R2APBS1_1258</name>
</gene>
<proteinExistence type="predicted"/>
<dbReference type="AlphaFoldDB" id="M4NKX3"/>
<dbReference type="Proteomes" id="UP000011859">
    <property type="component" value="Chromosome"/>
</dbReference>
<dbReference type="eggNOG" id="ENOG50348CU">
    <property type="taxonomic scope" value="Bacteria"/>
</dbReference>
<dbReference type="GeneID" id="72426251"/>
<dbReference type="HOGENOM" id="CLU_2047886_0_0_6"/>
<evidence type="ECO:0000256" key="1">
    <source>
        <dbReference type="SAM" id="SignalP"/>
    </source>
</evidence>
<protein>
    <submittedName>
        <fullName evidence="2">Uncharacterized protein</fullName>
    </submittedName>
</protein>
<dbReference type="RefSeq" id="WP_015447260.1">
    <property type="nucleotide sequence ID" value="NC_020541.1"/>
</dbReference>